<protein>
    <submittedName>
        <fullName evidence="2">Thiol-disulfide isomerase or thioredoxin</fullName>
    </submittedName>
</protein>
<keyword evidence="2" id="KW-0413">Isomerase</keyword>
<evidence type="ECO:0000259" key="1">
    <source>
        <dbReference type="PROSITE" id="PS51352"/>
    </source>
</evidence>
<dbReference type="PANTHER" id="PTHR42852:SF18">
    <property type="entry name" value="CHROMOSOME UNDETERMINED SCAFFOLD_47, WHOLE GENOME SHOTGUN SEQUENCE"/>
    <property type="match status" value="1"/>
</dbReference>
<reference evidence="3" key="1">
    <citation type="submission" date="2016-11" db="EMBL/GenBank/DDBJ databases">
        <authorList>
            <person name="Varghese N."/>
            <person name="Submissions S."/>
        </authorList>
    </citation>
    <scope>NUCLEOTIDE SEQUENCE [LARGE SCALE GENOMIC DNA]</scope>
    <source>
        <strain evidence="3">DSM 24579</strain>
    </source>
</reference>
<dbReference type="RefSeq" id="WP_072878262.1">
    <property type="nucleotide sequence ID" value="NZ_FQVT01000003.1"/>
</dbReference>
<dbReference type="Pfam" id="PF00578">
    <property type="entry name" value="AhpC-TSA"/>
    <property type="match status" value="1"/>
</dbReference>
<dbReference type="GO" id="GO:0016491">
    <property type="term" value="F:oxidoreductase activity"/>
    <property type="evidence" value="ECO:0007669"/>
    <property type="project" value="InterPro"/>
</dbReference>
<dbReference type="InterPro" id="IPR050553">
    <property type="entry name" value="Thioredoxin_ResA/DsbE_sf"/>
</dbReference>
<accession>A0A1M5FNL5</accession>
<dbReference type="PROSITE" id="PS51352">
    <property type="entry name" value="THIOREDOXIN_2"/>
    <property type="match status" value="1"/>
</dbReference>
<dbReference type="CDD" id="cd02966">
    <property type="entry name" value="TlpA_like_family"/>
    <property type="match status" value="1"/>
</dbReference>
<feature type="domain" description="Thioredoxin" evidence="1">
    <location>
        <begin position="157"/>
        <end position="294"/>
    </location>
</feature>
<keyword evidence="3" id="KW-1185">Reference proteome</keyword>
<dbReference type="InterPro" id="IPR036249">
    <property type="entry name" value="Thioredoxin-like_sf"/>
</dbReference>
<dbReference type="InterPro" id="IPR013766">
    <property type="entry name" value="Thioredoxin_domain"/>
</dbReference>
<dbReference type="PROSITE" id="PS51257">
    <property type="entry name" value="PROKAR_LIPOPROTEIN"/>
    <property type="match status" value="1"/>
</dbReference>
<dbReference type="GO" id="GO:0016853">
    <property type="term" value="F:isomerase activity"/>
    <property type="evidence" value="ECO:0007669"/>
    <property type="project" value="UniProtKB-KW"/>
</dbReference>
<dbReference type="PANTHER" id="PTHR42852">
    <property type="entry name" value="THIOL:DISULFIDE INTERCHANGE PROTEIN DSBE"/>
    <property type="match status" value="1"/>
</dbReference>
<dbReference type="EMBL" id="FQVT01000003">
    <property type="protein sequence ID" value="SHF93095.1"/>
    <property type="molecule type" value="Genomic_DNA"/>
</dbReference>
<organism evidence="2 3">
    <name type="scientific">Salegentibacter echinorum</name>
    <dbReference type="NCBI Taxonomy" id="1073325"/>
    <lineage>
        <taxon>Bacteria</taxon>
        <taxon>Pseudomonadati</taxon>
        <taxon>Bacteroidota</taxon>
        <taxon>Flavobacteriia</taxon>
        <taxon>Flavobacteriales</taxon>
        <taxon>Flavobacteriaceae</taxon>
        <taxon>Salegentibacter</taxon>
    </lineage>
</organism>
<gene>
    <name evidence="2" type="ORF">SAMN05444483_103276</name>
</gene>
<sequence>MLQLKLLITIFLGMALVGCQQNKKDFYKTAELQNGFPEILKPLEKDLPFNILSHALLETKNDSINIYFGSLSQGEQKGNWIALASNDQIKQFRSVSFNKNVKDIRENDIDMNFNNSTNRISLRVKELDSLNNNITYSWINKSRLADSLEVITIDMPLAKGNAFPAIALKDLDGKKYDFDNSKDDIIVLNWWAVWCAPCRKEIPGLNKLVDKYANKNVRFIAITDDSKESVNAFLENNQFNYDITFISEDTREIFGNSYPKNIILDKSEKITFYKDGGNEFVWQEIDQHLKALQLKEN</sequence>
<proteinExistence type="predicted"/>
<dbReference type="Proteomes" id="UP000183945">
    <property type="component" value="Unassembled WGS sequence"/>
</dbReference>
<dbReference type="GO" id="GO:0016209">
    <property type="term" value="F:antioxidant activity"/>
    <property type="evidence" value="ECO:0007669"/>
    <property type="project" value="InterPro"/>
</dbReference>
<dbReference type="InterPro" id="IPR000866">
    <property type="entry name" value="AhpC/TSA"/>
</dbReference>
<name>A0A1M5FNL5_SALEC</name>
<evidence type="ECO:0000313" key="2">
    <source>
        <dbReference type="EMBL" id="SHF93095.1"/>
    </source>
</evidence>
<dbReference type="OrthoDB" id="9815205at2"/>
<dbReference type="SUPFAM" id="SSF52833">
    <property type="entry name" value="Thioredoxin-like"/>
    <property type="match status" value="1"/>
</dbReference>
<dbReference type="Gene3D" id="3.40.30.10">
    <property type="entry name" value="Glutaredoxin"/>
    <property type="match status" value="1"/>
</dbReference>
<dbReference type="AlphaFoldDB" id="A0A1M5FNL5"/>
<dbReference type="STRING" id="1073325.SAMN05444483_103276"/>
<evidence type="ECO:0000313" key="3">
    <source>
        <dbReference type="Proteomes" id="UP000183945"/>
    </source>
</evidence>